<dbReference type="GO" id="GO:0016491">
    <property type="term" value="F:oxidoreductase activity"/>
    <property type="evidence" value="ECO:0007669"/>
    <property type="project" value="InterPro"/>
</dbReference>
<evidence type="ECO:0000313" key="3">
    <source>
        <dbReference type="Proteomes" id="UP000521943"/>
    </source>
</evidence>
<sequence length="338" mass="37305">MTAPVLYLGDVLTSSLPIMHPKLWAKYSAAKDNLWQPSDVEFSADVLDWLRVLSGAERGALLLALQTLSSSAEAEATQLPLWYTRGFCSLESRYFYGLQIAKKNIHVETYEILLGLFTANLPNMGAHATAHMNSPQVRAKKEWASKWLQDVSKSMSERLTALICVGGVFASTSLAVALCFREKNLLPGLSRALSLIATDDEIHLSFASAMVRQLPGGSCERAIRSIFSEAVDLETDFALHSLGLEAMGLCPIDIAAYIRFRADELLSGMGHRKYYRVSNPLNRARHLRPLNRPGVHTRRDSGAFSLSSLDQVTDSDTTLNWYAPEIQASGKTDVARTL</sequence>
<dbReference type="PANTHER" id="PTHR23409">
    <property type="entry name" value="RIBONUCLEOSIDE-DIPHOSPHATE REDUCTASE SMALL CHAIN"/>
    <property type="match status" value="1"/>
</dbReference>
<dbReference type="Gene3D" id="1.10.620.20">
    <property type="entry name" value="Ribonucleotide Reductase, subunit A"/>
    <property type="match status" value="1"/>
</dbReference>
<accession>A0A8H6IGY4</accession>
<proteinExistence type="inferred from homology"/>
<dbReference type="GO" id="GO:0009263">
    <property type="term" value="P:deoxyribonucleotide biosynthetic process"/>
    <property type="evidence" value="ECO:0007669"/>
    <property type="project" value="InterPro"/>
</dbReference>
<dbReference type="PANTHER" id="PTHR23409:SF18">
    <property type="entry name" value="RIBONUCLEOSIDE-DIPHOSPHATE REDUCTASE SUBUNIT M2"/>
    <property type="match status" value="1"/>
</dbReference>
<dbReference type="Proteomes" id="UP000521943">
    <property type="component" value="Unassembled WGS sequence"/>
</dbReference>
<reference evidence="2 3" key="1">
    <citation type="submission" date="2020-07" db="EMBL/GenBank/DDBJ databases">
        <title>Comparative genomics of pyrophilous fungi reveals a link between fire events and developmental genes.</title>
        <authorList>
            <consortium name="DOE Joint Genome Institute"/>
            <person name="Steindorff A.S."/>
            <person name="Carver A."/>
            <person name="Calhoun S."/>
            <person name="Stillman K."/>
            <person name="Liu H."/>
            <person name="Lipzen A."/>
            <person name="Pangilinan J."/>
            <person name="Labutti K."/>
            <person name="Bruns T.D."/>
            <person name="Grigoriev I.V."/>
        </authorList>
    </citation>
    <scope>NUCLEOTIDE SEQUENCE [LARGE SCALE GENOMIC DNA]</scope>
    <source>
        <strain evidence="2 3">CBS 144469</strain>
    </source>
</reference>
<dbReference type="InterPro" id="IPR012348">
    <property type="entry name" value="RNR-like"/>
</dbReference>
<dbReference type="InterPro" id="IPR033909">
    <property type="entry name" value="RNR_small"/>
</dbReference>
<protein>
    <submittedName>
        <fullName evidence="2">Ferritin-like superfamily</fullName>
    </submittedName>
</protein>
<evidence type="ECO:0000313" key="2">
    <source>
        <dbReference type="EMBL" id="KAF6765283.1"/>
    </source>
</evidence>
<dbReference type="InterPro" id="IPR009078">
    <property type="entry name" value="Ferritin-like_SF"/>
</dbReference>
<dbReference type="InterPro" id="IPR000358">
    <property type="entry name" value="RNR_small_fam"/>
</dbReference>
<evidence type="ECO:0000256" key="1">
    <source>
        <dbReference type="ARBA" id="ARBA00009303"/>
    </source>
</evidence>
<dbReference type="SUPFAM" id="SSF47240">
    <property type="entry name" value="Ferritin-like"/>
    <property type="match status" value="1"/>
</dbReference>
<dbReference type="AlphaFoldDB" id="A0A8H6IGY4"/>
<organism evidence="2 3">
    <name type="scientific">Ephemerocybe angulata</name>
    <dbReference type="NCBI Taxonomy" id="980116"/>
    <lineage>
        <taxon>Eukaryota</taxon>
        <taxon>Fungi</taxon>
        <taxon>Dikarya</taxon>
        <taxon>Basidiomycota</taxon>
        <taxon>Agaricomycotina</taxon>
        <taxon>Agaricomycetes</taxon>
        <taxon>Agaricomycetidae</taxon>
        <taxon>Agaricales</taxon>
        <taxon>Agaricineae</taxon>
        <taxon>Psathyrellaceae</taxon>
        <taxon>Ephemerocybe</taxon>
    </lineage>
</organism>
<dbReference type="CDD" id="cd01049">
    <property type="entry name" value="RNRR2"/>
    <property type="match status" value="1"/>
</dbReference>
<gene>
    <name evidence="2" type="ORF">DFP72DRAFT_840180</name>
</gene>
<comment type="caution">
    <text evidence="2">The sequence shown here is derived from an EMBL/GenBank/DDBJ whole genome shotgun (WGS) entry which is preliminary data.</text>
</comment>
<comment type="similarity">
    <text evidence="1">Belongs to the ribonucleoside diphosphate reductase small chain family.</text>
</comment>
<dbReference type="EMBL" id="JACGCI010000003">
    <property type="protein sequence ID" value="KAF6765283.1"/>
    <property type="molecule type" value="Genomic_DNA"/>
</dbReference>
<keyword evidence="3" id="KW-1185">Reference proteome</keyword>
<dbReference type="Pfam" id="PF00268">
    <property type="entry name" value="Ribonuc_red_sm"/>
    <property type="match status" value="1"/>
</dbReference>
<name>A0A8H6IGY4_9AGAR</name>